<sequence length="279" mass="31533">MAGNTRKTIKDIAKHSVLITYINWYLNVKVNETFSTINNADNFQLRHIATETLDDNQPSLPEKLDDPDDKSKSKETEVVAEHDASVEVDEFKDEKEEIDEHDGSEKDDADEGGNEEEKEAKKRKITNQPLDGTVRRGKKTNRNIMLEKLLLNDEKQCPEHKLLADLVRNDVGKISKPCYIQVEKVMNIDRYSHVMHISYIATVELLDGLTSCYLKLEEKSKEQKVAIKKTRKNLVITAKPGSFSFGVMAGFSCIGFCCYALGIVVCFSSVLVLRLSIGF</sequence>
<keyword evidence="2" id="KW-1185">Reference proteome</keyword>
<organism evidence="1 2">
    <name type="scientific">Trifolium pratense</name>
    <name type="common">Red clover</name>
    <dbReference type="NCBI Taxonomy" id="57577"/>
    <lineage>
        <taxon>Eukaryota</taxon>
        <taxon>Viridiplantae</taxon>
        <taxon>Streptophyta</taxon>
        <taxon>Embryophyta</taxon>
        <taxon>Tracheophyta</taxon>
        <taxon>Spermatophyta</taxon>
        <taxon>Magnoliopsida</taxon>
        <taxon>eudicotyledons</taxon>
        <taxon>Gunneridae</taxon>
        <taxon>Pentapetalae</taxon>
        <taxon>rosids</taxon>
        <taxon>fabids</taxon>
        <taxon>Fabales</taxon>
        <taxon>Fabaceae</taxon>
        <taxon>Papilionoideae</taxon>
        <taxon>50 kb inversion clade</taxon>
        <taxon>NPAAA clade</taxon>
        <taxon>Hologalegina</taxon>
        <taxon>IRL clade</taxon>
        <taxon>Trifolieae</taxon>
        <taxon>Trifolium</taxon>
    </lineage>
</organism>
<accession>A0ACB0L2F2</accession>
<gene>
    <name evidence="1" type="ORF">MILVUS5_LOCUS28954</name>
</gene>
<dbReference type="EMBL" id="CASHSV030000409">
    <property type="protein sequence ID" value="CAJ2663555.1"/>
    <property type="molecule type" value="Genomic_DNA"/>
</dbReference>
<name>A0ACB0L2F2_TRIPR</name>
<dbReference type="Proteomes" id="UP001177021">
    <property type="component" value="Unassembled WGS sequence"/>
</dbReference>
<reference evidence="1" key="1">
    <citation type="submission" date="2023-10" db="EMBL/GenBank/DDBJ databases">
        <authorList>
            <person name="Rodriguez Cubillos JULIANA M."/>
            <person name="De Vega J."/>
        </authorList>
    </citation>
    <scope>NUCLEOTIDE SEQUENCE</scope>
</reference>
<comment type="caution">
    <text evidence="1">The sequence shown here is derived from an EMBL/GenBank/DDBJ whole genome shotgun (WGS) entry which is preliminary data.</text>
</comment>
<evidence type="ECO:0000313" key="2">
    <source>
        <dbReference type="Proteomes" id="UP001177021"/>
    </source>
</evidence>
<evidence type="ECO:0000313" key="1">
    <source>
        <dbReference type="EMBL" id="CAJ2663555.1"/>
    </source>
</evidence>
<protein>
    <submittedName>
        <fullName evidence="1">Uncharacterized protein</fullName>
    </submittedName>
</protein>
<proteinExistence type="predicted"/>